<dbReference type="AlphaFoldDB" id="A0AAD6J1K2"/>
<feature type="region of interest" description="Disordered" evidence="1">
    <location>
        <begin position="1"/>
        <end position="108"/>
    </location>
</feature>
<sequence length="367" mass="37888">MEVDHAAMNQAANAAQRPSNAGTQNTSTMEHDPATAPQLADPAAPPPMSYQSGAVPDHYESYPEVMPAPAPSYQTAYPPPSQPISPAPTSTTYTGGYQPSPASAVPQGQPFVQPQGVYHDGPMPVDAEKTYYQPVYGVSQPPPPGAPYAAPPGAPPPGKVDNLPAPAAYNPPPVAEKKILGLKKKTFWIILVIVIIAIIAGVVGGVVAAIVSKNKSSGSNSGQVSPNTVAGTGDGSNNSTGTATAGYTPFPLTTGVRTLNLKYAQKQGSCNDPQHVDGGAAVNCHATSKYQVSVSGDVKNGYRLSSVNVDGSAFNDILGTAPTTSDPNQTGSAWVFIVRFSQSGDCSTDRTTRYAFGQADNNYAVGE</sequence>
<dbReference type="Proteomes" id="UP001221413">
    <property type="component" value="Unassembled WGS sequence"/>
</dbReference>
<gene>
    <name evidence="3" type="ORF">Dda_4672</name>
</gene>
<evidence type="ECO:0000313" key="4">
    <source>
        <dbReference type="Proteomes" id="UP001221413"/>
    </source>
</evidence>
<protein>
    <submittedName>
        <fullName evidence="3">Uncharacterized protein</fullName>
    </submittedName>
</protein>
<feature type="compositionally biased region" description="Low complexity" evidence="1">
    <location>
        <begin position="235"/>
        <end position="244"/>
    </location>
</feature>
<feature type="region of interest" description="Disordered" evidence="1">
    <location>
        <begin position="215"/>
        <end position="246"/>
    </location>
</feature>
<proteinExistence type="predicted"/>
<evidence type="ECO:0000256" key="2">
    <source>
        <dbReference type="SAM" id="Phobius"/>
    </source>
</evidence>
<evidence type="ECO:0000256" key="1">
    <source>
        <dbReference type="SAM" id="MobiDB-lite"/>
    </source>
</evidence>
<organism evidence="3 4">
    <name type="scientific">Drechslerella dactyloides</name>
    <name type="common">Nematode-trapping fungus</name>
    <name type="synonym">Arthrobotrys dactyloides</name>
    <dbReference type="NCBI Taxonomy" id="74499"/>
    <lineage>
        <taxon>Eukaryota</taxon>
        <taxon>Fungi</taxon>
        <taxon>Dikarya</taxon>
        <taxon>Ascomycota</taxon>
        <taxon>Pezizomycotina</taxon>
        <taxon>Orbiliomycetes</taxon>
        <taxon>Orbiliales</taxon>
        <taxon>Orbiliaceae</taxon>
        <taxon>Drechslerella</taxon>
    </lineage>
</organism>
<feature type="transmembrane region" description="Helical" evidence="2">
    <location>
        <begin position="187"/>
        <end position="211"/>
    </location>
</feature>
<feature type="compositionally biased region" description="Low complexity" evidence="1">
    <location>
        <begin position="1"/>
        <end position="16"/>
    </location>
</feature>
<dbReference type="EMBL" id="JAQGDS010000005">
    <property type="protein sequence ID" value="KAJ6260446.1"/>
    <property type="molecule type" value="Genomic_DNA"/>
</dbReference>
<feature type="compositionally biased region" description="Polar residues" evidence="1">
    <location>
        <begin position="17"/>
        <end position="28"/>
    </location>
</feature>
<reference evidence="3" key="1">
    <citation type="submission" date="2023-01" db="EMBL/GenBank/DDBJ databases">
        <title>The chitinases involved in constricting ring structure development in the nematode-trapping fungus Drechslerella dactyloides.</title>
        <authorList>
            <person name="Wang R."/>
            <person name="Zhang L."/>
            <person name="Tang P."/>
            <person name="Li S."/>
            <person name="Liang L."/>
        </authorList>
    </citation>
    <scope>NUCLEOTIDE SEQUENCE</scope>
    <source>
        <strain evidence="3">YMF1.00031</strain>
    </source>
</reference>
<keyword evidence="2" id="KW-1133">Transmembrane helix</keyword>
<keyword evidence="2" id="KW-0812">Transmembrane</keyword>
<feature type="compositionally biased region" description="Pro residues" evidence="1">
    <location>
        <begin position="77"/>
        <end position="86"/>
    </location>
</feature>
<name>A0AAD6J1K2_DREDA</name>
<keyword evidence="2" id="KW-0472">Membrane</keyword>
<comment type="caution">
    <text evidence="3">The sequence shown here is derived from an EMBL/GenBank/DDBJ whole genome shotgun (WGS) entry which is preliminary data.</text>
</comment>
<keyword evidence="4" id="KW-1185">Reference proteome</keyword>
<evidence type="ECO:0000313" key="3">
    <source>
        <dbReference type="EMBL" id="KAJ6260446.1"/>
    </source>
</evidence>
<accession>A0AAD6J1K2</accession>